<evidence type="ECO:0000313" key="2">
    <source>
        <dbReference type="Proteomes" id="UP000294933"/>
    </source>
</evidence>
<keyword evidence="2" id="KW-1185">Reference proteome</keyword>
<evidence type="ECO:0000313" key="1">
    <source>
        <dbReference type="EMBL" id="TDL18592.1"/>
    </source>
</evidence>
<dbReference type="EMBL" id="ML170206">
    <property type="protein sequence ID" value="TDL18592.1"/>
    <property type="molecule type" value="Genomic_DNA"/>
</dbReference>
<organism evidence="1 2">
    <name type="scientific">Rickenella mellea</name>
    <dbReference type="NCBI Taxonomy" id="50990"/>
    <lineage>
        <taxon>Eukaryota</taxon>
        <taxon>Fungi</taxon>
        <taxon>Dikarya</taxon>
        <taxon>Basidiomycota</taxon>
        <taxon>Agaricomycotina</taxon>
        <taxon>Agaricomycetes</taxon>
        <taxon>Hymenochaetales</taxon>
        <taxon>Rickenellaceae</taxon>
        <taxon>Rickenella</taxon>
    </lineage>
</organism>
<dbReference type="AlphaFoldDB" id="A0A4Y7PUP5"/>
<proteinExistence type="predicted"/>
<gene>
    <name evidence="1" type="ORF">BD410DRAFT_793130</name>
</gene>
<accession>A0A4Y7PUP5</accession>
<sequence length="77" mass="8640">MNHYQLEKSLAKLFVALVFVSLITIPHILKAVADEMLGNSLSPEGRAALSYVINVPLCVHSHDRIDNNVLDVRFEPR</sequence>
<dbReference type="VEuPathDB" id="FungiDB:BD410DRAFT_793130"/>
<reference evidence="1 2" key="1">
    <citation type="submission" date="2018-06" db="EMBL/GenBank/DDBJ databases">
        <title>A transcriptomic atlas of mushroom development highlights an independent origin of complex multicellularity.</title>
        <authorList>
            <consortium name="DOE Joint Genome Institute"/>
            <person name="Krizsan K."/>
            <person name="Almasi E."/>
            <person name="Merenyi Z."/>
            <person name="Sahu N."/>
            <person name="Viragh M."/>
            <person name="Koszo T."/>
            <person name="Mondo S."/>
            <person name="Kiss B."/>
            <person name="Balint B."/>
            <person name="Kues U."/>
            <person name="Barry K."/>
            <person name="Hegedus J.C."/>
            <person name="Henrissat B."/>
            <person name="Johnson J."/>
            <person name="Lipzen A."/>
            <person name="Ohm R."/>
            <person name="Nagy I."/>
            <person name="Pangilinan J."/>
            <person name="Yan J."/>
            <person name="Xiong Y."/>
            <person name="Grigoriev I.V."/>
            <person name="Hibbett D.S."/>
            <person name="Nagy L.G."/>
        </authorList>
    </citation>
    <scope>NUCLEOTIDE SEQUENCE [LARGE SCALE GENOMIC DNA]</scope>
    <source>
        <strain evidence="1 2">SZMC22713</strain>
    </source>
</reference>
<protein>
    <submittedName>
        <fullName evidence="1">Uncharacterized protein</fullName>
    </submittedName>
</protein>
<dbReference type="Proteomes" id="UP000294933">
    <property type="component" value="Unassembled WGS sequence"/>
</dbReference>
<name>A0A4Y7PUP5_9AGAM</name>